<sequence length="264" mass="29501">MLSSDGEYLVYSVEHDFSVQDGYFTTCHLKRNFCGVGNNRSISAIDRERIDRQGANAQEENAAATSSGSGNHEETQNDTENSSAEKTPSITNPRWEDENGRTLTKALVGDEVFLCADVTDIADGATAKIKIVEKDDDGNDDFITELSTSVNDGKIRCDWKVIYTEDNDDTDSQKEMEEKGYTLPEYAFTVESSGVKSEESEQLDVRGWIKFQLKETESDRIFSNVPVRILKEDGTIIKCKSDGNGYVYLKDLLFGKYSIELDAN</sequence>
<dbReference type="AlphaFoldDB" id="F2NYH3"/>
<dbReference type="EMBL" id="CP002632">
    <property type="protein sequence ID" value="AEB15472.1"/>
    <property type="molecule type" value="Genomic_DNA"/>
</dbReference>
<evidence type="ECO:0000256" key="1">
    <source>
        <dbReference type="SAM" id="MobiDB-lite"/>
    </source>
</evidence>
<keyword evidence="3" id="KW-1185">Reference proteome</keyword>
<geneLocation type="plasmid" evidence="2 3">
    <name>pTRESU01</name>
</geneLocation>
<dbReference type="HOGENOM" id="CLU_1053535_0_0_12"/>
<dbReference type="GeneID" id="302999713"/>
<accession>F2NYH3</accession>
<proteinExistence type="predicted"/>
<name>F2NYH3_TRES6</name>
<evidence type="ECO:0000313" key="2">
    <source>
        <dbReference type="EMBL" id="AEB15472.1"/>
    </source>
</evidence>
<gene>
    <name evidence="2" type="ordered locus">Tresu_2610</name>
</gene>
<feature type="compositionally biased region" description="Polar residues" evidence="1">
    <location>
        <begin position="78"/>
        <end position="92"/>
    </location>
</feature>
<feature type="region of interest" description="Disordered" evidence="1">
    <location>
        <begin position="54"/>
        <end position="98"/>
    </location>
</feature>
<feature type="compositionally biased region" description="Low complexity" evidence="1">
    <location>
        <begin position="54"/>
        <end position="64"/>
    </location>
</feature>
<dbReference type="KEGG" id="tsu:Tresu_2610"/>
<dbReference type="eggNOG" id="COG3500">
    <property type="taxonomic scope" value="Bacteria"/>
</dbReference>
<organism evidence="2 3">
    <name type="scientific">Treponema succinifaciens (strain ATCC 33096 / DSM 2489 / 6091)</name>
    <dbReference type="NCBI Taxonomy" id="869209"/>
    <lineage>
        <taxon>Bacteria</taxon>
        <taxon>Pseudomonadati</taxon>
        <taxon>Spirochaetota</taxon>
        <taxon>Spirochaetia</taxon>
        <taxon>Spirochaetales</taxon>
        <taxon>Treponemataceae</taxon>
        <taxon>Treponema</taxon>
    </lineage>
</organism>
<dbReference type="Proteomes" id="UP000006852">
    <property type="component" value="Plasmid pTRESU01"/>
</dbReference>
<protein>
    <submittedName>
        <fullName evidence="2">Uncharacterized protein</fullName>
    </submittedName>
</protein>
<reference evidence="3" key="1">
    <citation type="submission" date="2011-04" db="EMBL/GenBank/DDBJ databases">
        <title>The complete genome of plasmid of Treponema succinifaciens DSM 2489.</title>
        <authorList>
            <person name="Lucas S."/>
            <person name="Copeland A."/>
            <person name="Lapidus A."/>
            <person name="Bruce D."/>
            <person name="Goodwin L."/>
            <person name="Pitluck S."/>
            <person name="Peters L."/>
            <person name="Kyrpides N."/>
            <person name="Mavromatis K."/>
            <person name="Ivanova N."/>
            <person name="Ovchinnikova G."/>
            <person name="Teshima H."/>
            <person name="Detter J.C."/>
            <person name="Tapia R."/>
            <person name="Han C."/>
            <person name="Land M."/>
            <person name="Hauser L."/>
            <person name="Markowitz V."/>
            <person name="Cheng J.-F."/>
            <person name="Hugenholtz P."/>
            <person name="Woyke T."/>
            <person name="Wu D."/>
            <person name="Gronow S."/>
            <person name="Wellnitz S."/>
            <person name="Brambilla E."/>
            <person name="Klenk H.-P."/>
            <person name="Eisen J.A."/>
        </authorList>
    </citation>
    <scope>NUCLEOTIDE SEQUENCE [LARGE SCALE GENOMIC DNA]</scope>
    <source>
        <strain evidence="3">ATCC 33096 / DSM 2489 / 6091</strain>
        <plasmid evidence="3">Plasmid pTRESU01</plasmid>
    </source>
</reference>
<keyword evidence="2" id="KW-0614">Plasmid</keyword>
<evidence type="ECO:0000313" key="3">
    <source>
        <dbReference type="Proteomes" id="UP000006852"/>
    </source>
</evidence>
<dbReference type="RefSeq" id="WP_013702721.1">
    <property type="nucleotide sequence ID" value="NC_015386.1"/>
</dbReference>